<dbReference type="Gene3D" id="1.20.5.4130">
    <property type="match status" value="1"/>
</dbReference>
<dbReference type="PANTHER" id="PTHR36766">
    <property type="entry name" value="PLANT BROAD-SPECTRUM MILDEW RESISTANCE PROTEIN RPW8"/>
    <property type="match status" value="1"/>
</dbReference>
<reference evidence="9 10" key="1">
    <citation type="submission" date="2020-02" db="EMBL/GenBank/DDBJ databases">
        <authorList>
            <person name="Ma Q."/>
            <person name="Huang Y."/>
            <person name="Song X."/>
            <person name="Pei D."/>
        </authorList>
    </citation>
    <scope>NUCLEOTIDE SEQUENCE [LARGE SCALE GENOMIC DNA]</scope>
    <source>
        <strain evidence="9">Sxm20200214</strain>
        <tissue evidence="9">Leaf</tissue>
    </source>
</reference>
<dbReference type="FunFam" id="3.80.10.10:FF:000940">
    <property type="entry name" value="Disease resistance RPP8-like protein 3"/>
    <property type="match status" value="1"/>
</dbReference>
<gene>
    <name evidence="9" type="ORF">Bca52824_029906</name>
</gene>
<dbReference type="InterPro" id="IPR027417">
    <property type="entry name" value="P-loop_NTPase"/>
</dbReference>
<dbReference type="InterPro" id="IPR038005">
    <property type="entry name" value="RX-like_CC"/>
</dbReference>
<dbReference type="CDD" id="cd14798">
    <property type="entry name" value="RX-CC_like"/>
    <property type="match status" value="1"/>
</dbReference>
<dbReference type="GO" id="GO:0005524">
    <property type="term" value="F:ATP binding"/>
    <property type="evidence" value="ECO:0007669"/>
    <property type="project" value="UniProtKB-KW"/>
</dbReference>
<evidence type="ECO:0008006" key="11">
    <source>
        <dbReference type="Google" id="ProtNLM"/>
    </source>
</evidence>
<dbReference type="Gene3D" id="1.10.10.10">
    <property type="entry name" value="Winged helix-like DNA-binding domain superfamily/Winged helix DNA-binding domain"/>
    <property type="match status" value="1"/>
</dbReference>
<dbReference type="PRINTS" id="PR00364">
    <property type="entry name" value="DISEASERSIST"/>
</dbReference>
<evidence type="ECO:0000256" key="1">
    <source>
        <dbReference type="ARBA" id="ARBA00022737"/>
    </source>
</evidence>
<dbReference type="InterPro" id="IPR032675">
    <property type="entry name" value="LRR_dom_sf"/>
</dbReference>
<dbReference type="FunFam" id="1.10.8.430:FF:000003">
    <property type="entry name" value="Probable disease resistance protein At5g66910"/>
    <property type="match status" value="1"/>
</dbReference>
<keyword evidence="2" id="KW-0547">Nucleotide-binding</keyword>
<dbReference type="Gene3D" id="3.40.50.300">
    <property type="entry name" value="P-loop containing nucleotide triphosphate hydrolases"/>
    <property type="match status" value="1"/>
</dbReference>
<name>A0A8X7S9I9_BRACI</name>
<keyword evidence="1" id="KW-0677">Repeat</keyword>
<dbReference type="Gene3D" id="1.10.8.430">
    <property type="entry name" value="Helical domain of apoptotic protease-activating factors"/>
    <property type="match status" value="1"/>
</dbReference>
<comment type="caution">
    <text evidence="9">The sequence shown here is derived from an EMBL/GenBank/DDBJ whole genome shotgun (WGS) entry which is preliminary data.</text>
</comment>
<dbReference type="GO" id="GO:0009626">
    <property type="term" value="P:plant-type hypersensitive response"/>
    <property type="evidence" value="ECO:0007669"/>
    <property type="project" value="UniProtKB-ARBA"/>
</dbReference>
<dbReference type="InterPro" id="IPR041118">
    <property type="entry name" value="Rx_N"/>
</dbReference>
<dbReference type="InterPro" id="IPR036388">
    <property type="entry name" value="WH-like_DNA-bd_sf"/>
</dbReference>
<dbReference type="FunFam" id="1.10.10.10:FF:000322">
    <property type="entry name" value="Probable disease resistance protein At1g63360"/>
    <property type="match status" value="1"/>
</dbReference>
<dbReference type="InterPro" id="IPR042197">
    <property type="entry name" value="Apaf_helical"/>
</dbReference>
<dbReference type="GO" id="GO:0005886">
    <property type="term" value="C:plasma membrane"/>
    <property type="evidence" value="ECO:0007669"/>
    <property type="project" value="UniProtKB-ARBA"/>
</dbReference>
<keyword evidence="3" id="KW-0611">Plant defense</keyword>
<organism evidence="9 10">
    <name type="scientific">Brassica carinata</name>
    <name type="common">Ethiopian mustard</name>
    <name type="synonym">Abyssinian cabbage</name>
    <dbReference type="NCBI Taxonomy" id="52824"/>
    <lineage>
        <taxon>Eukaryota</taxon>
        <taxon>Viridiplantae</taxon>
        <taxon>Streptophyta</taxon>
        <taxon>Embryophyta</taxon>
        <taxon>Tracheophyta</taxon>
        <taxon>Spermatophyta</taxon>
        <taxon>Magnoliopsida</taxon>
        <taxon>eudicotyledons</taxon>
        <taxon>Gunneridae</taxon>
        <taxon>Pentapetalae</taxon>
        <taxon>rosids</taxon>
        <taxon>malvids</taxon>
        <taxon>Brassicales</taxon>
        <taxon>Brassicaceae</taxon>
        <taxon>Brassiceae</taxon>
        <taxon>Brassica</taxon>
    </lineage>
</organism>
<sequence length="1097" mass="127842">MLRCFLKDAEAKKHESEMVRKTIKDIKEIVLDAEDIVETFLLKKELVESSSNIVKRLPYVTIKRMGLAFDMKIIRKRISQVIRDMQSLGVQKVLVDDRSMQALQLRERETRQTFSRDDEDHLVGIESNVKIVVAYLLEGDSSQVVSITGMGGLGKTTLARQVYNHEKIKSHFPGLAWVCVSQQFERKGVWQTILRQLIRPECDVSKMMEEELQEKIVGVFETQKALIVIDDIWRKEDWDLIKKVFLPKKGWKVLLTSRNEEVALHADKQCVTFKPECLTFEESWDLFQRTAFPIKDTAEFKINENMKEIGKEMIKHCGGLPLALKVLGRLLGEKHALHEWERIYESISSNMAGGFEDVFHVLCLSFEELPVYLKQCFLYLAIFPEDYEISVAKLSFYWAAERIPRPRYYDGASIREVADAYIEELVKRNMVISKRDVDTLRFETCQLHDMMREVCLSKSEEENFVETIETSTANSESPCKSRRLAVVHQFGKTFNGDMEVKNPSLRTLLFLEYGKLKATSLFFKRHKLIRVLDLSWVRFEGGKVPSSIGKLIHLRYLSLKRSKVTQLPSSMRNLKKLLYLDVSCSSVNVVYMPNIFNEMRDLAFLCLPESLDDQTKLELGNLVKLETLKNFSTKHGRVTDLQGMTRLRSLSISIKDERYSIETLSSSLSKLSHLESLTIDNKELFYTPSDDDEEGFVWDFVNLKQLKLEIYMPRLPDAQRFPSHLTTIHLEHCRLKEDPMPILEKLLHLKEIILHHRSFSGRRMVCSTGGFRQLEKLDFRGLKEWEEWIVEEGSMPLLHSLDIRRCPKLKELPDELRFITNLECLSVDDMGEEFNLRLLEGYLPSQLTTISLSDCFTEDPMPILEKFLHLKDVSLKGESFCGRRMVCSRGGFPQLQKLRFEGLEEWEEWIVEEGSMPLLHTLKIDSCPKLEELPDGLRFITSLKDLTVAYSSIRRSETFLPSHLTTIYLRECRLKEDPMPILEKLLHLKVINLDDRSFCGRRMVCSRDGFPQLQKLYFNGLNEWEEWIVEEGSMPLLHSLDIWRCPKLKELPDGLRFITSLKSLNCYYMAKGWEKRHSEGGEDYYKVRHIPFVEFRQ</sequence>
<dbReference type="PANTHER" id="PTHR36766:SF40">
    <property type="entry name" value="DISEASE RESISTANCE PROTEIN RGA3"/>
    <property type="match status" value="1"/>
</dbReference>
<dbReference type="AlphaFoldDB" id="A0A8X7S9I9"/>
<feature type="domain" description="NB-ARC" evidence="5">
    <location>
        <begin position="126"/>
        <end position="295"/>
    </location>
</feature>
<accession>A0A8X7S9I9</accession>
<feature type="domain" description="Disease resistance R13L4/SHOC-2-like LRR" evidence="8">
    <location>
        <begin position="523"/>
        <end position="810"/>
    </location>
</feature>
<dbReference type="Proteomes" id="UP000886595">
    <property type="component" value="Unassembled WGS sequence"/>
</dbReference>
<evidence type="ECO:0000259" key="5">
    <source>
        <dbReference type="Pfam" id="PF00931"/>
    </source>
</evidence>
<dbReference type="SUPFAM" id="SSF52540">
    <property type="entry name" value="P-loop containing nucleoside triphosphate hydrolases"/>
    <property type="match status" value="1"/>
</dbReference>
<keyword evidence="4" id="KW-0067">ATP-binding</keyword>
<dbReference type="Pfam" id="PF00931">
    <property type="entry name" value="NB-ARC"/>
    <property type="match status" value="1"/>
</dbReference>
<keyword evidence="10" id="KW-1185">Reference proteome</keyword>
<feature type="domain" description="Disease resistance N-terminal" evidence="6">
    <location>
        <begin position="1"/>
        <end position="51"/>
    </location>
</feature>
<dbReference type="InterPro" id="IPR055414">
    <property type="entry name" value="LRR_R13L4/SHOC2-like"/>
</dbReference>
<dbReference type="FunFam" id="3.40.50.300:FF:001091">
    <property type="entry name" value="Probable disease resistance protein At1g61300"/>
    <property type="match status" value="1"/>
</dbReference>
<evidence type="ECO:0000259" key="8">
    <source>
        <dbReference type="Pfam" id="PF23598"/>
    </source>
</evidence>
<evidence type="ECO:0000256" key="2">
    <source>
        <dbReference type="ARBA" id="ARBA00022741"/>
    </source>
</evidence>
<dbReference type="Pfam" id="PF18052">
    <property type="entry name" value="Rx_N"/>
    <property type="match status" value="1"/>
</dbReference>
<dbReference type="InterPro" id="IPR002182">
    <property type="entry name" value="NB-ARC"/>
</dbReference>
<evidence type="ECO:0000259" key="6">
    <source>
        <dbReference type="Pfam" id="PF18052"/>
    </source>
</evidence>
<evidence type="ECO:0000313" key="10">
    <source>
        <dbReference type="Proteomes" id="UP000886595"/>
    </source>
</evidence>
<dbReference type="EMBL" id="JAAMPC010000007">
    <property type="protein sequence ID" value="KAG2301255.1"/>
    <property type="molecule type" value="Genomic_DNA"/>
</dbReference>
<dbReference type="OrthoDB" id="5986190at2759"/>
<dbReference type="Pfam" id="PF23598">
    <property type="entry name" value="LRR_14"/>
    <property type="match status" value="1"/>
</dbReference>
<dbReference type="InterPro" id="IPR058922">
    <property type="entry name" value="WHD_DRP"/>
</dbReference>
<evidence type="ECO:0000313" key="9">
    <source>
        <dbReference type="EMBL" id="KAG2301255.1"/>
    </source>
</evidence>
<dbReference type="Gene3D" id="3.80.10.10">
    <property type="entry name" value="Ribonuclease Inhibitor"/>
    <property type="match status" value="2"/>
</dbReference>
<dbReference type="SUPFAM" id="SSF52058">
    <property type="entry name" value="L domain-like"/>
    <property type="match status" value="2"/>
</dbReference>
<evidence type="ECO:0000259" key="7">
    <source>
        <dbReference type="Pfam" id="PF23559"/>
    </source>
</evidence>
<evidence type="ECO:0000256" key="3">
    <source>
        <dbReference type="ARBA" id="ARBA00022821"/>
    </source>
</evidence>
<proteinExistence type="predicted"/>
<feature type="domain" description="Disease resistance protein winged helix" evidence="7">
    <location>
        <begin position="382"/>
        <end position="454"/>
    </location>
</feature>
<evidence type="ECO:0000256" key="4">
    <source>
        <dbReference type="ARBA" id="ARBA00022840"/>
    </source>
</evidence>
<protein>
    <recommendedName>
        <fullName evidence="11">Disease resistance protein</fullName>
    </recommendedName>
</protein>
<dbReference type="Pfam" id="PF23559">
    <property type="entry name" value="WHD_DRP"/>
    <property type="match status" value="1"/>
</dbReference>
<dbReference type="GO" id="GO:0043531">
    <property type="term" value="F:ADP binding"/>
    <property type="evidence" value="ECO:0007669"/>
    <property type="project" value="InterPro"/>
</dbReference>